<evidence type="ECO:0000313" key="1">
    <source>
        <dbReference type="EMBL" id="KAI8524742.1"/>
    </source>
</evidence>
<proteinExistence type="predicted"/>
<dbReference type="EMBL" id="CM046400">
    <property type="protein sequence ID" value="KAI8524742.1"/>
    <property type="molecule type" value="Genomic_DNA"/>
</dbReference>
<sequence length="76" mass="8215">MKKKPRILSPEAAAPDPSAYSPNEQSQVIPSSNHHQIGPSKTRQVDEGRRQRQRGEDGGGGWRGRGRGGVGGARRD</sequence>
<accession>A0ACC0L8P1</accession>
<comment type="caution">
    <text evidence="1">The sequence shown here is derived from an EMBL/GenBank/DDBJ whole genome shotgun (WGS) entry which is preliminary data.</text>
</comment>
<organism evidence="1 2">
    <name type="scientific">Rhododendron molle</name>
    <name type="common">Chinese azalea</name>
    <name type="synonym">Azalea mollis</name>
    <dbReference type="NCBI Taxonomy" id="49168"/>
    <lineage>
        <taxon>Eukaryota</taxon>
        <taxon>Viridiplantae</taxon>
        <taxon>Streptophyta</taxon>
        <taxon>Embryophyta</taxon>
        <taxon>Tracheophyta</taxon>
        <taxon>Spermatophyta</taxon>
        <taxon>Magnoliopsida</taxon>
        <taxon>eudicotyledons</taxon>
        <taxon>Gunneridae</taxon>
        <taxon>Pentapetalae</taxon>
        <taxon>asterids</taxon>
        <taxon>Ericales</taxon>
        <taxon>Ericaceae</taxon>
        <taxon>Ericoideae</taxon>
        <taxon>Rhodoreae</taxon>
        <taxon>Rhododendron</taxon>
    </lineage>
</organism>
<reference evidence="1" key="1">
    <citation type="submission" date="2022-02" db="EMBL/GenBank/DDBJ databases">
        <title>Plant Genome Project.</title>
        <authorList>
            <person name="Zhang R.-G."/>
        </authorList>
    </citation>
    <scope>NUCLEOTIDE SEQUENCE</scope>
    <source>
        <strain evidence="1">AT1</strain>
    </source>
</reference>
<name>A0ACC0L8P1_RHOML</name>
<dbReference type="Proteomes" id="UP001062846">
    <property type="component" value="Chromosome 13"/>
</dbReference>
<protein>
    <submittedName>
        <fullName evidence="1">Uncharacterized protein</fullName>
    </submittedName>
</protein>
<keyword evidence="2" id="KW-1185">Reference proteome</keyword>
<evidence type="ECO:0000313" key="2">
    <source>
        <dbReference type="Proteomes" id="UP001062846"/>
    </source>
</evidence>
<gene>
    <name evidence="1" type="ORF">RHMOL_Rhmol13G0172700</name>
</gene>